<gene>
    <name evidence="1" type="ORF">DVT68_10505</name>
</gene>
<proteinExistence type="predicted"/>
<accession>A0A370K8F6</accession>
<reference evidence="1 2" key="1">
    <citation type="submission" date="2018-07" db="EMBL/GenBank/DDBJ databases">
        <title>Dyella solisilvae sp. nov., isolated from the pine and broad-leaved mixed forest soil.</title>
        <authorList>
            <person name="Gao Z."/>
            <person name="Qiu L."/>
        </authorList>
    </citation>
    <scope>NUCLEOTIDE SEQUENCE [LARGE SCALE GENOMIC DNA]</scope>
    <source>
        <strain evidence="1 2">DHG54</strain>
    </source>
</reference>
<protein>
    <submittedName>
        <fullName evidence="1">Uncharacterized protein</fullName>
    </submittedName>
</protein>
<keyword evidence="2" id="KW-1185">Reference proteome</keyword>
<organism evidence="1 2">
    <name type="scientific">Dyella solisilvae</name>
    <dbReference type="NCBI Taxonomy" id="1920168"/>
    <lineage>
        <taxon>Bacteria</taxon>
        <taxon>Pseudomonadati</taxon>
        <taxon>Pseudomonadota</taxon>
        <taxon>Gammaproteobacteria</taxon>
        <taxon>Lysobacterales</taxon>
        <taxon>Rhodanobacteraceae</taxon>
        <taxon>Dyella</taxon>
    </lineage>
</organism>
<evidence type="ECO:0000313" key="2">
    <source>
        <dbReference type="Proteomes" id="UP000254711"/>
    </source>
</evidence>
<dbReference type="EMBL" id="QQSY01000002">
    <property type="protein sequence ID" value="RDI98919.1"/>
    <property type="molecule type" value="Genomic_DNA"/>
</dbReference>
<dbReference type="Proteomes" id="UP000254711">
    <property type="component" value="Unassembled WGS sequence"/>
</dbReference>
<evidence type="ECO:0000313" key="1">
    <source>
        <dbReference type="EMBL" id="RDI98919.1"/>
    </source>
</evidence>
<dbReference type="AlphaFoldDB" id="A0A370K8F6"/>
<comment type="caution">
    <text evidence="1">The sequence shown here is derived from an EMBL/GenBank/DDBJ whole genome shotgun (WGS) entry which is preliminary data.</text>
</comment>
<sequence length="114" mass="13256">MSQIVQQAEQHLTAELISIGNPDILYLRCFRTGARRELALSRTAQQLYLWSEPVWERANPTHQGMRKRRYAAEDPRIHTLEANAPRLYAGHAADYWQFPTLGDLQTFVAWYKAL</sequence>
<name>A0A370K8F6_9GAMM</name>